<comment type="caution">
    <text evidence="1">The sequence shown here is derived from an EMBL/GenBank/DDBJ whole genome shotgun (WGS) entry which is preliminary data.</text>
</comment>
<dbReference type="EMBL" id="ATBP01002111">
    <property type="protein sequence ID" value="ETR66272.1"/>
    <property type="molecule type" value="Genomic_DNA"/>
</dbReference>
<feature type="non-terminal residue" evidence="1">
    <location>
        <position position="216"/>
    </location>
</feature>
<name>A0A1V1NUJ7_9BACT</name>
<reference evidence="2" key="1">
    <citation type="submission" date="2012-11" db="EMBL/GenBank/DDBJ databases">
        <authorList>
            <person name="Lucero-Rivera Y.E."/>
            <person name="Tovar-Ramirez D."/>
        </authorList>
    </citation>
    <scope>NUCLEOTIDE SEQUENCE [LARGE SCALE GENOMIC DNA]</scope>
    <source>
        <strain evidence="2">Araruama</strain>
    </source>
</reference>
<gene>
    <name evidence="1" type="ORF">OMM_13018</name>
</gene>
<accession>A0A1V1NUJ7</accession>
<proteinExistence type="predicted"/>
<dbReference type="AlphaFoldDB" id="A0A1V1NUJ7"/>
<protein>
    <submittedName>
        <fullName evidence="1">Uncharacterized protein</fullName>
    </submittedName>
</protein>
<evidence type="ECO:0000313" key="2">
    <source>
        <dbReference type="Proteomes" id="UP000189670"/>
    </source>
</evidence>
<organism evidence="1 2">
    <name type="scientific">Candidatus Magnetoglobus multicellularis str. Araruama</name>
    <dbReference type="NCBI Taxonomy" id="890399"/>
    <lineage>
        <taxon>Bacteria</taxon>
        <taxon>Pseudomonadati</taxon>
        <taxon>Thermodesulfobacteriota</taxon>
        <taxon>Desulfobacteria</taxon>
        <taxon>Desulfobacterales</taxon>
        <taxon>Desulfobacteraceae</taxon>
        <taxon>Candidatus Magnetoglobus</taxon>
    </lineage>
</organism>
<sequence>MSINYNNYLRICIIILLLTGCAHRDKAAIISYDIGFYFQKEATFRVRCIIPKDKWEPVPDNQGLWKTEIRHLFIDTIENDTIFKQKINCNFEFELNRGYGFFIQNIGKHGINKQVPFTPLVVTTNTPESLFIDKVYKGFSSFEKLSKDDIQIGNKHPDLLEVDGKFGDNKWQPVLNLKWLPQKQLMPESKHSDEIGFNFPTKGVFSIRANILSHEW</sequence>
<evidence type="ECO:0000313" key="1">
    <source>
        <dbReference type="EMBL" id="ETR66272.1"/>
    </source>
</evidence>
<dbReference type="Proteomes" id="UP000189670">
    <property type="component" value="Unassembled WGS sequence"/>
</dbReference>